<dbReference type="SUPFAM" id="SSF48403">
    <property type="entry name" value="Ankyrin repeat"/>
    <property type="match status" value="1"/>
</dbReference>
<name>A0A4Y7JRX1_PAPSO</name>
<dbReference type="Pfam" id="PF12796">
    <property type="entry name" value="Ank_2"/>
    <property type="match status" value="1"/>
</dbReference>
<feature type="repeat" description="ANK" evidence="1">
    <location>
        <begin position="165"/>
        <end position="197"/>
    </location>
</feature>
<dbReference type="Gramene" id="RZC63286">
    <property type="protein sequence ID" value="RZC63286"/>
    <property type="gene ID" value="C5167_025028"/>
</dbReference>
<dbReference type="SUPFAM" id="SSF48452">
    <property type="entry name" value="TPR-like"/>
    <property type="match status" value="1"/>
</dbReference>
<feature type="repeat" description="ANK" evidence="1">
    <location>
        <begin position="132"/>
        <end position="164"/>
    </location>
</feature>
<keyword evidence="1" id="KW-0040">ANK repeat</keyword>
<dbReference type="Pfam" id="PF13857">
    <property type="entry name" value="Ank_5"/>
    <property type="match status" value="1"/>
</dbReference>
<protein>
    <submittedName>
        <fullName evidence="2">Uncharacterized protein</fullName>
    </submittedName>
</protein>
<dbReference type="InterPro" id="IPR051616">
    <property type="entry name" value="Cul2-RING_E3_ligase_SR"/>
</dbReference>
<feature type="repeat" description="ANK" evidence="1">
    <location>
        <begin position="197"/>
        <end position="229"/>
    </location>
</feature>
<gene>
    <name evidence="2" type="ORF">C5167_025028</name>
</gene>
<feature type="repeat" description="ANK" evidence="1">
    <location>
        <begin position="262"/>
        <end position="294"/>
    </location>
</feature>
<dbReference type="AlphaFoldDB" id="A0A4Y7JRX1"/>
<dbReference type="InterPro" id="IPR036770">
    <property type="entry name" value="Ankyrin_rpt-contain_sf"/>
</dbReference>
<accession>A0A4Y7JRX1</accession>
<dbReference type="PROSITE" id="PS50088">
    <property type="entry name" value="ANK_REPEAT"/>
    <property type="match status" value="4"/>
</dbReference>
<dbReference type="Proteomes" id="UP000316621">
    <property type="component" value="Chromosome 5"/>
</dbReference>
<evidence type="ECO:0000256" key="1">
    <source>
        <dbReference type="PROSITE-ProRule" id="PRU00023"/>
    </source>
</evidence>
<dbReference type="STRING" id="3469.A0A4Y7JRX1"/>
<dbReference type="InterPro" id="IPR011990">
    <property type="entry name" value="TPR-like_helical_dom_sf"/>
</dbReference>
<proteinExistence type="predicted"/>
<dbReference type="SMART" id="SM00248">
    <property type="entry name" value="ANK"/>
    <property type="match status" value="6"/>
</dbReference>
<dbReference type="OMA" id="IMHAAHE"/>
<dbReference type="Gene3D" id="1.25.40.20">
    <property type="entry name" value="Ankyrin repeat-containing domain"/>
    <property type="match status" value="3"/>
</dbReference>
<dbReference type="InterPro" id="IPR002110">
    <property type="entry name" value="Ankyrin_rpt"/>
</dbReference>
<dbReference type="PANTHER" id="PTHR46224:SF67">
    <property type="entry name" value="HSP70-HSP90 ORGANIZING PROTEIN 3-LIKE"/>
    <property type="match status" value="1"/>
</dbReference>
<dbReference type="Gene3D" id="1.25.40.10">
    <property type="entry name" value="Tetratricopeptide repeat domain"/>
    <property type="match status" value="1"/>
</dbReference>
<feature type="non-terminal residue" evidence="2">
    <location>
        <position position="1"/>
    </location>
</feature>
<sequence length="504" mass="55100">KQENIPIPISILISDLERHLKKTLKMESSASKISKFQQILDELKTDMDYSPNSSSPHFELFNAAYTGDFDRFKRLALNHADDEVIALEKSIGKVKDDDGRGCLHFAAAGGSLEVCKYLLETLKLGVDSKDGNGITSLYHATIKGHFDTVTYLLEKGANPDVSNNRNVTPLHYAAKSGNTKIITLLLSRGVRADASTRSGTPLHLAAGLGHRDAVHVLLDHGADPNIVFHGMVTPLMSTILVKSWECMELLLQACAEPNGVFCGSTPLILAVSNGRVEDITRLLEAGADPNVTNSAGLTALEVAAIKCKDPIIGVLFPVTSPIPTYPDWSIGGLMKDVNSDANKMQRELAAKEKYRQSISKGRDALLRKRYHLAAYLFTEALAVVPTDADALSNLSLCYAHLDGGIHALDNAIKCLHQRPEWPKAYCRIGVALNILKVRIFPSFPYSSSTQTQYPFSTFCCIFFCQRYSDAADAFLEASMLDPGNENIKDAYMDSLNSSKVYNAG</sequence>
<reference evidence="2 3" key="1">
    <citation type="journal article" date="2018" name="Science">
        <title>The opium poppy genome and morphinan production.</title>
        <authorList>
            <person name="Guo L."/>
            <person name="Winzer T."/>
            <person name="Yang X."/>
            <person name="Li Y."/>
            <person name="Ning Z."/>
            <person name="He Z."/>
            <person name="Teodor R."/>
            <person name="Lu Y."/>
            <person name="Bowser T.A."/>
            <person name="Graham I.A."/>
            <person name="Ye K."/>
        </authorList>
    </citation>
    <scope>NUCLEOTIDE SEQUENCE [LARGE SCALE GENOMIC DNA]</scope>
    <source>
        <strain evidence="3">cv. HN1</strain>
        <tissue evidence="2">Leaves</tissue>
    </source>
</reference>
<organism evidence="2 3">
    <name type="scientific">Papaver somniferum</name>
    <name type="common">Opium poppy</name>
    <dbReference type="NCBI Taxonomy" id="3469"/>
    <lineage>
        <taxon>Eukaryota</taxon>
        <taxon>Viridiplantae</taxon>
        <taxon>Streptophyta</taxon>
        <taxon>Embryophyta</taxon>
        <taxon>Tracheophyta</taxon>
        <taxon>Spermatophyta</taxon>
        <taxon>Magnoliopsida</taxon>
        <taxon>Ranunculales</taxon>
        <taxon>Papaveraceae</taxon>
        <taxon>Papaveroideae</taxon>
        <taxon>Papaver</taxon>
    </lineage>
</organism>
<keyword evidence="3" id="KW-1185">Reference proteome</keyword>
<dbReference type="PANTHER" id="PTHR46224">
    <property type="entry name" value="ANKYRIN REPEAT FAMILY PROTEIN"/>
    <property type="match status" value="1"/>
</dbReference>
<dbReference type="EMBL" id="CM010719">
    <property type="protein sequence ID" value="RZC63286.1"/>
    <property type="molecule type" value="Genomic_DNA"/>
</dbReference>
<dbReference type="PRINTS" id="PR01415">
    <property type="entry name" value="ANKYRIN"/>
</dbReference>
<evidence type="ECO:0000313" key="2">
    <source>
        <dbReference type="EMBL" id="RZC63286.1"/>
    </source>
</evidence>
<dbReference type="PROSITE" id="PS50297">
    <property type="entry name" value="ANK_REP_REGION"/>
    <property type="match status" value="4"/>
</dbReference>
<evidence type="ECO:0000313" key="3">
    <source>
        <dbReference type="Proteomes" id="UP000316621"/>
    </source>
</evidence>
<dbReference type="Pfam" id="PF13637">
    <property type="entry name" value="Ank_4"/>
    <property type="match status" value="1"/>
</dbReference>